<gene>
    <name evidence="1" type="ORF">NCTC11466_03485</name>
</gene>
<sequence length="122" mass="13619">MNLHQIVRGAITTVNPDVEGVFKVNVGYVTKPGGIRENAYTELPVTVQLQELSSTDLRQVDAVNIQGILRTAYLNGRFDGVNRPNQKGGDFLLVNGETWLVAKVVEMWPDWIKVIVTQQVQK</sequence>
<dbReference type="RefSeq" id="WP_126357290.1">
    <property type="nucleotide sequence ID" value="NZ_LR134201.1"/>
</dbReference>
<dbReference type="KEGG" id="clap:NCTC11466_03485"/>
<keyword evidence="2" id="KW-1185">Reference proteome</keyword>
<name>A0A3S5DPX3_9ENTR</name>
<organism evidence="1 2">
    <name type="scientific">Cedecea lapagei</name>
    <dbReference type="NCBI Taxonomy" id="158823"/>
    <lineage>
        <taxon>Bacteria</taxon>
        <taxon>Pseudomonadati</taxon>
        <taxon>Pseudomonadota</taxon>
        <taxon>Gammaproteobacteria</taxon>
        <taxon>Enterobacterales</taxon>
        <taxon>Enterobacteriaceae</taxon>
        <taxon>Cedecea</taxon>
    </lineage>
</organism>
<dbReference type="Proteomes" id="UP000274122">
    <property type="component" value="Chromosome"/>
</dbReference>
<reference evidence="1 2" key="1">
    <citation type="submission" date="2018-12" db="EMBL/GenBank/DDBJ databases">
        <authorList>
            <consortium name="Pathogen Informatics"/>
        </authorList>
    </citation>
    <scope>NUCLEOTIDE SEQUENCE [LARGE SCALE GENOMIC DNA]</scope>
    <source>
        <strain evidence="1 2">NCTC11466</strain>
    </source>
</reference>
<dbReference type="OrthoDB" id="9016990at2"/>
<evidence type="ECO:0000313" key="2">
    <source>
        <dbReference type="Proteomes" id="UP000274122"/>
    </source>
</evidence>
<dbReference type="AlphaFoldDB" id="A0A3S5DPX3"/>
<accession>A0A3S5DPX3</accession>
<evidence type="ECO:0008006" key="3">
    <source>
        <dbReference type="Google" id="ProtNLM"/>
    </source>
</evidence>
<protein>
    <recommendedName>
        <fullName evidence="3">Phage protein</fullName>
    </recommendedName>
</protein>
<dbReference type="EMBL" id="LR134201">
    <property type="protein sequence ID" value="VEB99946.1"/>
    <property type="molecule type" value="Genomic_DNA"/>
</dbReference>
<proteinExistence type="predicted"/>
<evidence type="ECO:0000313" key="1">
    <source>
        <dbReference type="EMBL" id="VEB99946.1"/>
    </source>
</evidence>